<evidence type="ECO:0000313" key="2">
    <source>
        <dbReference type="EMBL" id="GBG60643.1"/>
    </source>
</evidence>
<sequence length="136" mass="14891">MDASSCKTCTQDVCPREQGPSSFAVFRTESVNLDVPSVKGSCMIAKPASLAQDSRDVEQRATSEFSPHTISKPFDKAACPRMYETAAAGTPREEKNREERREARKGRGREGEEKHARNPLGTKSQHDDTCNGSTTA</sequence>
<feature type="compositionally biased region" description="Basic and acidic residues" evidence="1">
    <location>
        <begin position="91"/>
        <end position="102"/>
    </location>
</feature>
<proteinExistence type="predicted"/>
<dbReference type="EMBL" id="BFEA01000012">
    <property type="protein sequence ID" value="GBG60643.1"/>
    <property type="molecule type" value="Genomic_DNA"/>
</dbReference>
<dbReference type="AlphaFoldDB" id="A0A388JS98"/>
<name>A0A388JS98_CHABU</name>
<accession>A0A388JS98</accession>
<organism evidence="2 3">
    <name type="scientific">Chara braunii</name>
    <name type="common">Braun's stonewort</name>
    <dbReference type="NCBI Taxonomy" id="69332"/>
    <lineage>
        <taxon>Eukaryota</taxon>
        <taxon>Viridiplantae</taxon>
        <taxon>Streptophyta</taxon>
        <taxon>Charophyceae</taxon>
        <taxon>Charales</taxon>
        <taxon>Characeae</taxon>
        <taxon>Chara</taxon>
    </lineage>
</organism>
<dbReference type="Gramene" id="GBG60643">
    <property type="protein sequence ID" value="GBG60643"/>
    <property type="gene ID" value="CBR_g8663"/>
</dbReference>
<feature type="region of interest" description="Disordered" evidence="1">
    <location>
        <begin position="1"/>
        <end position="20"/>
    </location>
</feature>
<keyword evidence="3" id="KW-1185">Reference proteome</keyword>
<protein>
    <submittedName>
        <fullName evidence="2">Uncharacterized protein</fullName>
    </submittedName>
</protein>
<feature type="compositionally biased region" description="Polar residues" evidence="1">
    <location>
        <begin position="1"/>
        <end position="11"/>
    </location>
</feature>
<evidence type="ECO:0000256" key="1">
    <source>
        <dbReference type="SAM" id="MobiDB-lite"/>
    </source>
</evidence>
<dbReference type="Proteomes" id="UP000265515">
    <property type="component" value="Unassembled WGS sequence"/>
</dbReference>
<feature type="region of interest" description="Disordered" evidence="1">
    <location>
        <begin position="49"/>
        <end position="136"/>
    </location>
</feature>
<comment type="caution">
    <text evidence="2">The sequence shown here is derived from an EMBL/GenBank/DDBJ whole genome shotgun (WGS) entry which is preliminary data.</text>
</comment>
<evidence type="ECO:0000313" key="3">
    <source>
        <dbReference type="Proteomes" id="UP000265515"/>
    </source>
</evidence>
<gene>
    <name evidence="2" type="ORF">CBR_g8663</name>
</gene>
<reference evidence="2 3" key="1">
    <citation type="journal article" date="2018" name="Cell">
        <title>The Chara Genome: Secondary Complexity and Implications for Plant Terrestrialization.</title>
        <authorList>
            <person name="Nishiyama T."/>
            <person name="Sakayama H."/>
            <person name="Vries J.D."/>
            <person name="Buschmann H."/>
            <person name="Saint-Marcoux D."/>
            <person name="Ullrich K.K."/>
            <person name="Haas F.B."/>
            <person name="Vanderstraeten L."/>
            <person name="Becker D."/>
            <person name="Lang D."/>
            <person name="Vosolsobe S."/>
            <person name="Rombauts S."/>
            <person name="Wilhelmsson P.K.I."/>
            <person name="Janitza P."/>
            <person name="Kern R."/>
            <person name="Heyl A."/>
            <person name="Rumpler F."/>
            <person name="Villalobos L.I.A.C."/>
            <person name="Clay J.M."/>
            <person name="Skokan R."/>
            <person name="Toyoda A."/>
            <person name="Suzuki Y."/>
            <person name="Kagoshima H."/>
            <person name="Schijlen E."/>
            <person name="Tajeshwar N."/>
            <person name="Catarino B."/>
            <person name="Hetherington A.J."/>
            <person name="Saltykova A."/>
            <person name="Bonnot C."/>
            <person name="Breuninger H."/>
            <person name="Symeonidi A."/>
            <person name="Radhakrishnan G.V."/>
            <person name="Van Nieuwerburgh F."/>
            <person name="Deforce D."/>
            <person name="Chang C."/>
            <person name="Karol K.G."/>
            <person name="Hedrich R."/>
            <person name="Ulvskov P."/>
            <person name="Glockner G."/>
            <person name="Delwiche C.F."/>
            <person name="Petrasek J."/>
            <person name="Van de Peer Y."/>
            <person name="Friml J."/>
            <person name="Beilby M."/>
            <person name="Dolan L."/>
            <person name="Kohara Y."/>
            <person name="Sugano S."/>
            <person name="Fujiyama A."/>
            <person name="Delaux P.-M."/>
            <person name="Quint M."/>
            <person name="TheiBen G."/>
            <person name="Hagemann M."/>
            <person name="Harholt J."/>
            <person name="Dunand C."/>
            <person name="Zachgo S."/>
            <person name="Langdale J."/>
            <person name="Maumus F."/>
            <person name="Straeten D.V.D."/>
            <person name="Gould S.B."/>
            <person name="Rensing S.A."/>
        </authorList>
    </citation>
    <scope>NUCLEOTIDE SEQUENCE [LARGE SCALE GENOMIC DNA]</scope>
    <source>
        <strain evidence="2 3">S276</strain>
    </source>
</reference>